<dbReference type="Gene3D" id="3.30.70.20">
    <property type="match status" value="2"/>
</dbReference>
<keyword evidence="2" id="KW-0479">Metal-binding</keyword>
<evidence type="ECO:0000259" key="5">
    <source>
        <dbReference type="PROSITE" id="PS51379"/>
    </source>
</evidence>
<feature type="domain" description="4Fe-4S ferredoxin-type" evidence="5">
    <location>
        <begin position="81"/>
        <end position="110"/>
    </location>
</feature>
<accession>A0A932LZC9</accession>
<evidence type="ECO:0000313" key="6">
    <source>
        <dbReference type="EMBL" id="MBI3013972.1"/>
    </source>
</evidence>
<dbReference type="AlphaFoldDB" id="A0A932LZC9"/>
<dbReference type="Proteomes" id="UP000741360">
    <property type="component" value="Unassembled WGS sequence"/>
</dbReference>
<evidence type="ECO:0000256" key="4">
    <source>
        <dbReference type="ARBA" id="ARBA00023014"/>
    </source>
</evidence>
<keyword evidence="3" id="KW-0408">Iron</keyword>
<dbReference type="PANTHER" id="PTHR43177:SF3">
    <property type="entry name" value="PROTEIN NRFC HOMOLOG"/>
    <property type="match status" value="1"/>
</dbReference>
<evidence type="ECO:0000256" key="3">
    <source>
        <dbReference type="ARBA" id="ARBA00023004"/>
    </source>
</evidence>
<dbReference type="PROSITE" id="PS00198">
    <property type="entry name" value="4FE4S_FER_1"/>
    <property type="match status" value="1"/>
</dbReference>
<evidence type="ECO:0000313" key="7">
    <source>
        <dbReference type="Proteomes" id="UP000741360"/>
    </source>
</evidence>
<dbReference type="CDD" id="cd10551">
    <property type="entry name" value="PsrB"/>
    <property type="match status" value="1"/>
</dbReference>
<dbReference type="PANTHER" id="PTHR43177">
    <property type="entry name" value="PROTEIN NRFC"/>
    <property type="match status" value="1"/>
</dbReference>
<keyword evidence="4" id="KW-0411">Iron-sulfur</keyword>
<dbReference type="EMBL" id="JACPSX010000045">
    <property type="protein sequence ID" value="MBI3013972.1"/>
    <property type="molecule type" value="Genomic_DNA"/>
</dbReference>
<proteinExistence type="predicted"/>
<feature type="domain" description="4Fe-4S ferredoxin-type" evidence="5">
    <location>
        <begin position="4"/>
        <end position="33"/>
    </location>
</feature>
<gene>
    <name evidence="6" type="ORF">HYY65_02650</name>
</gene>
<dbReference type="GO" id="GO:0046872">
    <property type="term" value="F:metal ion binding"/>
    <property type="evidence" value="ECO:0007669"/>
    <property type="project" value="UniProtKB-KW"/>
</dbReference>
<dbReference type="Pfam" id="PF13247">
    <property type="entry name" value="Fer4_11"/>
    <property type="match status" value="1"/>
</dbReference>
<sequence>MARWGMVIDLARCIGCAGCQMACKAENGTPPGITWCRVEVKDIGNFPAVRRIPLPVQCMHCREPECEKVCPTGATEKTESGIVRVDSELCMGCRACVLACPYGARYFYEEKKGYYETLSLFEELAYKRHRVGTVTKCDFCQERVERGLDQGLKPGVDREATPACVFNCMTKGRFFGDLDDPRSTVSLLVASGRAFQLLPGHPSDPQVYYLTPGTTLSAGGREDGK</sequence>
<reference evidence="6" key="1">
    <citation type="submission" date="2020-07" db="EMBL/GenBank/DDBJ databases">
        <title>Huge and variable diversity of episymbiotic CPR bacteria and DPANN archaea in groundwater ecosystems.</title>
        <authorList>
            <person name="He C.Y."/>
            <person name="Keren R."/>
            <person name="Whittaker M."/>
            <person name="Farag I.F."/>
            <person name="Doudna J."/>
            <person name="Cate J.H.D."/>
            <person name="Banfield J.F."/>
        </authorList>
    </citation>
    <scope>NUCLEOTIDE SEQUENCE</scope>
    <source>
        <strain evidence="6">NC_groundwater_717_Ag_S-0.2um_59_8</strain>
    </source>
</reference>
<organism evidence="6 7">
    <name type="scientific">Tectimicrobiota bacterium</name>
    <dbReference type="NCBI Taxonomy" id="2528274"/>
    <lineage>
        <taxon>Bacteria</taxon>
        <taxon>Pseudomonadati</taxon>
        <taxon>Nitrospinota/Tectimicrobiota group</taxon>
        <taxon>Candidatus Tectimicrobiota</taxon>
    </lineage>
</organism>
<name>A0A932LZC9_UNCTE</name>
<dbReference type="PROSITE" id="PS51379">
    <property type="entry name" value="4FE4S_FER_2"/>
    <property type="match status" value="3"/>
</dbReference>
<dbReference type="GO" id="GO:0051539">
    <property type="term" value="F:4 iron, 4 sulfur cluster binding"/>
    <property type="evidence" value="ECO:0007669"/>
    <property type="project" value="UniProtKB-KW"/>
</dbReference>
<keyword evidence="1" id="KW-0004">4Fe-4S</keyword>
<dbReference type="InterPro" id="IPR017900">
    <property type="entry name" value="4Fe4S_Fe_S_CS"/>
</dbReference>
<dbReference type="InterPro" id="IPR017896">
    <property type="entry name" value="4Fe4S_Fe-S-bd"/>
</dbReference>
<dbReference type="SUPFAM" id="SSF54862">
    <property type="entry name" value="4Fe-4S ferredoxins"/>
    <property type="match status" value="1"/>
</dbReference>
<evidence type="ECO:0000256" key="2">
    <source>
        <dbReference type="ARBA" id="ARBA00022723"/>
    </source>
</evidence>
<comment type="caution">
    <text evidence="6">The sequence shown here is derived from an EMBL/GenBank/DDBJ whole genome shotgun (WGS) entry which is preliminary data.</text>
</comment>
<protein>
    <submittedName>
        <fullName evidence="6">4Fe-4S dicluster domain-containing protein</fullName>
    </submittedName>
</protein>
<feature type="domain" description="4Fe-4S ferredoxin-type" evidence="5">
    <location>
        <begin position="49"/>
        <end position="80"/>
    </location>
</feature>
<dbReference type="InterPro" id="IPR050954">
    <property type="entry name" value="ET_IronSulfur_Cluster-Binding"/>
</dbReference>
<evidence type="ECO:0000256" key="1">
    <source>
        <dbReference type="ARBA" id="ARBA00022485"/>
    </source>
</evidence>